<dbReference type="Gene3D" id="3.40.50.1110">
    <property type="entry name" value="SGNH hydrolase"/>
    <property type="match status" value="1"/>
</dbReference>
<feature type="signal peptide" evidence="3">
    <location>
        <begin position="1"/>
        <end position="25"/>
    </location>
</feature>
<dbReference type="InterPro" id="IPR013830">
    <property type="entry name" value="SGNH_hydro"/>
</dbReference>
<evidence type="ECO:0000256" key="1">
    <source>
        <dbReference type="ARBA" id="ARBA00022729"/>
    </source>
</evidence>
<evidence type="ECO:0000313" key="5">
    <source>
        <dbReference type="EMBL" id="KAH7090260.1"/>
    </source>
</evidence>
<protein>
    <submittedName>
        <fullName evidence="5">Carbohydrate esterase family 3 protein</fullName>
    </submittedName>
</protein>
<dbReference type="CDD" id="cd01833">
    <property type="entry name" value="XynB_like"/>
    <property type="match status" value="1"/>
</dbReference>
<feature type="compositionally biased region" description="Basic and acidic residues" evidence="2">
    <location>
        <begin position="894"/>
        <end position="908"/>
    </location>
</feature>
<dbReference type="PANTHER" id="PTHR30383">
    <property type="entry name" value="THIOESTERASE 1/PROTEASE 1/LYSOPHOSPHOLIPASE L1"/>
    <property type="match status" value="1"/>
</dbReference>
<dbReference type="AlphaFoldDB" id="A0A8K0RAQ0"/>
<dbReference type="SUPFAM" id="SSF69318">
    <property type="entry name" value="Integrin alpha N-terminal domain"/>
    <property type="match status" value="3"/>
</dbReference>
<gene>
    <name evidence="5" type="ORF">FB567DRAFT_286822</name>
</gene>
<evidence type="ECO:0000313" key="6">
    <source>
        <dbReference type="Proteomes" id="UP000813461"/>
    </source>
</evidence>
<dbReference type="SUPFAM" id="SSF52266">
    <property type="entry name" value="SGNH hydrolase"/>
    <property type="match status" value="1"/>
</dbReference>
<proteinExistence type="predicted"/>
<dbReference type="InterPro" id="IPR051532">
    <property type="entry name" value="Ester_Hydrolysis_Enzymes"/>
</dbReference>
<evidence type="ECO:0000256" key="2">
    <source>
        <dbReference type="SAM" id="MobiDB-lite"/>
    </source>
</evidence>
<organism evidence="5 6">
    <name type="scientific">Paraphoma chrysanthemicola</name>
    <dbReference type="NCBI Taxonomy" id="798071"/>
    <lineage>
        <taxon>Eukaryota</taxon>
        <taxon>Fungi</taxon>
        <taxon>Dikarya</taxon>
        <taxon>Ascomycota</taxon>
        <taxon>Pezizomycotina</taxon>
        <taxon>Dothideomycetes</taxon>
        <taxon>Pleosporomycetidae</taxon>
        <taxon>Pleosporales</taxon>
        <taxon>Pleosporineae</taxon>
        <taxon>Phaeosphaeriaceae</taxon>
        <taxon>Paraphoma</taxon>
    </lineage>
</organism>
<keyword evidence="1 3" id="KW-0732">Signal</keyword>
<feature type="region of interest" description="Disordered" evidence="2">
    <location>
        <begin position="876"/>
        <end position="908"/>
    </location>
</feature>
<dbReference type="PANTHER" id="PTHR30383:SF31">
    <property type="entry name" value="SGNH HYDROLASE-TYPE ESTERASE DOMAIN-CONTAINING PROTEIN-RELATED"/>
    <property type="match status" value="1"/>
</dbReference>
<dbReference type="InterPro" id="IPR036514">
    <property type="entry name" value="SGNH_hydro_sf"/>
</dbReference>
<evidence type="ECO:0000259" key="4">
    <source>
        <dbReference type="Pfam" id="PF13472"/>
    </source>
</evidence>
<sequence>MYHLLFPVGLLTALCFLLLALSTVAQETTIPSVSLSDIVNGSLEDGLSARKPLLRMMPLGASITQGTDKGVPEDLQAGYRRPLRDELRYRGYPVEMVGARANGGFIDRQHEGYPGLKVDQVATNMLKTLTTQKPNLVTILLGTNDCIEARGTNDMEYARATKGRMRTLIERLFKESDGVTVILATLTPTRDDGLNPYIQTANTGYRELVHELQDRGRKIESAEMYSTWFTPDDHSDSTHFNNAGYKKIAAIFFDAFLRVEAKRWLTLPPAIAAPVFECYPSPKSFRGPVRTQLGSGRDDGDFIYSSTLENSKDFKYSSSTSRSLLGHFHFATLGSLNNEKEVRDELILVLDPEDRKGTDLPFLSFYRNRGDGYYYTIPTTFDVGQACTSSGVRWGDVNGDHLDDFICLDADGIPHVSLNRGGEPPQFEFIGAIRDGKTSQSKVRLADIDGDGRLDFCIVESNGTSCWRNGGTGDAPTEKYGGFWQGMLLAGGGRTLDTNPALDPTGTRFIDINGDGRADWIYILNNATSEIRINQRGDRSDGKGLNPHWDDHSIRNDSWPVGDKVSRDNILFGRVFGSGRQDVVHVEQVADTSGYVFHFYRNTGSGGTQVRGDGVRYCDVYGRGHDDYLWVSSDGKIELFENIQAPPTWKSHGQILDTRRNRKFLHVGDWDGDGLCDILSVDRETGNVDVWRNTYKKGATVPTFANPVRVVDIGACGQSDAQGGLYDLAVRFADLDGDKRVDYICASPSGTFEAYLNTPPGLHQLPRSTPTEIESNSTFFRPELRWADVTGNGRADILHVNAHTGTITTWINTSDATKSTDSALTWSFQPSIFPENLERGANLHFPKLGKSGRADVHVVYPRTGEADTWFNDGECVNGGNGGGGGVGGGAPDDGPVRDPELPVPPKEM</sequence>
<accession>A0A8K0RAQ0</accession>
<feature type="chain" id="PRO_5035422455" evidence="3">
    <location>
        <begin position="26"/>
        <end position="908"/>
    </location>
</feature>
<dbReference type="GO" id="GO:0004622">
    <property type="term" value="F:phosphatidylcholine lysophospholipase activity"/>
    <property type="evidence" value="ECO:0007669"/>
    <property type="project" value="TreeGrafter"/>
</dbReference>
<keyword evidence="6" id="KW-1185">Reference proteome</keyword>
<dbReference type="OrthoDB" id="3915838at2759"/>
<feature type="compositionally biased region" description="Gly residues" evidence="2">
    <location>
        <begin position="876"/>
        <end position="891"/>
    </location>
</feature>
<comment type="caution">
    <text evidence="5">The sequence shown here is derived from an EMBL/GenBank/DDBJ whole genome shotgun (WGS) entry which is preliminary data.</text>
</comment>
<dbReference type="Pfam" id="PF13472">
    <property type="entry name" value="Lipase_GDSL_2"/>
    <property type="match status" value="1"/>
</dbReference>
<reference evidence="5" key="1">
    <citation type="journal article" date="2021" name="Nat. Commun.">
        <title>Genetic determinants of endophytism in the Arabidopsis root mycobiome.</title>
        <authorList>
            <person name="Mesny F."/>
            <person name="Miyauchi S."/>
            <person name="Thiergart T."/>
            <person name="Pickel B."/>
            <person name="Atanasova L."/>
            <person name="Karlsson M."/>
            <person name="Huettel B."/>
            <person name="Barry K.W."/>
            <person name="Haridas S."/>
            <person name="Chen C."/>
            <person name="Bauer D."/>
            <person name="Andreopoulos W."/>
            <person name="Pangilinan J."/>
            <person name="LaButti K."/>
            <person name="Riley R."/>
            <person name="Lipzen A."/>
            <person name="Clum A."/>
            <person name="Drula E."/>
            <person name="Henrissat B."/>
            <person name="Kohler A."/>
            <person name="Grigoriev I.V."/>
            <person name="Martin F.M."/>
            <person name="Hacquard S."/>
        </authorList>
    </citation>
    <scope>NUCLEOTIDE SEQUENCE</scope>
    <source>
        <strain evidence="5">MPI-SDFR-AT-0120</strain>
    </source>
</reference>
<dbReference type="Pfam" id="PF13517">
    <property type="entry name" value="FG-GAP_3"/>
    <property type="match status" value="2"/>
</dbReference>
<feature type="domain" description="SGNH hydrolase-type esterase" evidence="4">
    <location>
        <begin position="59"/>
        <end position="246"/>
    </location>
</feature>
<dbReference type="EMBL" id="JAGMVJ010000005">
    <property type="protein sequence ID" value="KAH7090260.1"/>
    <property type="molecule type" value="Genomic_DNA"/>
</dbReference>
<dbReference type="Gene3D" id="2.130.10.130">
    <property type="entry name" value="Integrin alpha, N-terminal"/>
    <property type="match status" value="1"/>
</dbReference>
<name>A0A8K0RAQ0_9PLEO</name>
<dbReference type="InterPro" id="IPR013517">
    <property type="entry name" value="FG-GAP"/>
</dbReference>
<dbReference type="InterPro" id="IPR028994">
    <property type="entry name" value="Integrin_alpha_N"/>
</dbReference>
<dbReference type="Proteomes" id="UP000813461">
    <property type="component" value="Unassembled WGS sequence"/>
</dbReference>
<evidence type="ECO:0000256" key="3">
    <source>
        <dbReference type="SAM" id="SignalP"/>
    </source>
</evidence>